<sequence length="103" mass="11235">MDQQPNLPWAHFIAIYPVPGALVVPQRNRGGGRQRLGDGEEAKPASSDGEGSAQATVLASASVKLSNSFKGLKKPWFIWLQGFVRRTEKAQRKILEAFSSADL</sequence>
<evidence type="ECO:0000256" key="1">
    <source>
        <dbReference type="SAM" id="MobiDB-lite"/>
    </source>
</evidence>
<reference evidence="2 3" key="1">
    <citation type="journal article" date="2022" name="Nat. Plants">
        <title>Genomes of leafy and leafless Platanthera orchids illuminate the evolution of mycoheterotrophy.</title>
        <authorList>
            <person name="Li M.H."/>
            <person name="Liu K.W."/>
            <person name="Li Z."/>
            <person name="Lu H.C."/>
            <person name="Ye Q.L."/>
            <person name="Zhang D."/>
            <person name="Wang J.Y."/>
            <person name="Li Y.F."/>
            <person name="Zhong Z.M."/>
            <person name="Liu X."/>
            <person name="Yu X."/>
            <person name="Liu D.K."/>
            <person name="Tu X.D."/>
            <person name="Liu B."/>
            <person name="Hao Y."/>
            <person name="Liao X.Y."/>
            <person name="Jiang Y.T."/>
            <person name="Sun W.H."/>
            <person name="Chen J."/>
            <person name="Chen Y.Q."/>
            <person name="Ai Y."/>
            <person name="Zhai J.W."/>
            <person name="Wu S.S."/>
            <person name="Zhou Z."/>
            <person name="Hsiao Y.Y."/>
            <person name="Wu W.L."/>
            <person name="Chen Y.Y."/>
            <person name="Lin Y.F."/>
            <person name="Hsu J.L."/>
            <person name="Li C.Y."/>
            <person name="Wang Z.W."/>
            <person name="Zhao X."/>
            <person name="Zhong W.Y."/>
            <person name="Ma X.K."/>
            <person name="Ma L."/>
            <person name="Huang J."/>
            <person name="Chen G.Z."/>
            <person name="Huang M.Z."/>
            <person name="Huang L."/>
            <person name="Peng D.H."/>
            <person name="Luo Y.B."/>
            <person name="Zou S.Q."/>
            <person name="Chen S.P."/>
            <person name="Lan S."/>
            <person name="Tsai W.C."/>
            <person name="Van de Peer Y."/>
            <person name="Liu Z.J."/>
        </authorList>
    </citation>
    <scope>NUCLEOTIDE SEQUENCE [LARGE SCALE GENOMIC DNA]</scope>
    <source>
        <strain evidence="2">Lor288</strain>
    </source>
</reference>
<keyword evidence="3" id="KW-1185">Reference proteome</keyword>
<organism evidence="2 3">
    <name type="scientific">Platanthera guangdongensis</name>
    <dbReference type="NCBI Taxonomy" id="2320717"/>
    <lineage>
        <taxon>Eukaryota</taxon>
        <taxon>Viridiplantae</taxon>
        <taxon>Streptophyta</taxon>
        <taxon>Embryophyta</taxon>
        <taxon>Tracheophyta</taxon>
        <taxon>Spermatophyta</taxon>
        <taxon>Magnoliopsida</taxon>
        <taxon>Liliopsida</taxon>
        <taxon>Asparagales</taxon>
        <taxon>Orchidaceae</taxon>
        <taxon>Orchidoideae</taxon>
        <taxon>Orchideae</taxon>
        <taxon>Orchidinae</taxon>
        <taxon>Platanthera</taxon>
    </lineage>
</organism>
<proteinExistence type="predicted"/>
<dbReference type="Proteomes" id="UP001412067">
    <property type="component" value="Unassembled WGS sequence"/>
</dbReference>
<comment type="caution">
    <text evidence="2">The sequence shown here is derived from an EMBL/GenBank/DDBJ whole genome shotgun (WGS) entry which is preliminary data.</text>
</comment>
<dbReference type="EMBL" id="JBBWWR010000013">
    <property type="protein sequence ID" value="KAK8955827.1"/>
    <property type="molecule type" value="Genomic_DNA"/>
</dbReference>
<evidence type="ECO:0000313" key="3">
    <source>
        <dbReference type="Proteomes" id="UP001412067"/>
    </source>
</evidence>
<feature type="region of interest" description="Disordered" evidence="1">
    <location>
        <begin position="26"/>
        <end position="53"/>
    </location>
</feature>
<protein>
    <submittedName>
        <fullName evidence="2">Uncharacterized protein</fullName>
    </submittedName>
</protein>
<name>A0ABR2M150_9ASPA</name>
<gene>
    <name evidence="2" type="ORF">KSP40_PGU016274</name>
</gene>
<evidence type="ECO:0000313" key="2">
    <source>
        <dbReference type="EMBL" id="KAK8955827.1"/>
    </source>
</evidence>
<accession>A0ABR2M150</accession>